<comment type="subunit">
    <text evidence="1">Homotetramer.</text>
</comment>
<dbReference type="InterPro" id="IPR037217">
    <property type="entry name" value="Trp/Indoleamine_2_3_dOase-like"/>
</dbReference>
<evidence type="ECO:0000313" key="6">
    <source>
        <dbReference type="EMBL" id="SVA78082.1"/>
    </source>
</evidence>
<sequence length="260" mass="30677">MPHTYSSYLKIDELLNLQKCQSDGPEHDEMLFILIHQVYELWFKEILHELDYLTRMLRKNELVRAQHTLNRVLKIFKTLVSQLDVLETMTPAEFLSFREFLESSSGFQSAQFRELEFLLGHKRPKMMEYHDQGSSGRQRLEQRLAEPSLWDAFLNCLSQNNINIPQKLLERDFTQADTASPEVQLELIEVYKNTPLLAHLCELLVDFDEGLQEWRYRHVKMVERTIGTKRGTGDSLGAEYLKKTLFQPVFPDLWEIRAEL</sequence>
<protein>
    <recommendedName>
        <fullName evidence="7">Tryptophan 2,3-dioxygenase</fullName>
    </recommendedName>
</protein>
<dbReference type="HAMAP" id="MF_01972">
    <property type="entry name" value="T23O"/>
    <property type="match status" value="1"/>
</dbReference>
<accession>A0A381YNA1</accession>
<dbReference type="InterPro" id="IPR004981">
    <property type="entry name" value="Trp_2_3_dOase"/>
</dbReference>
<dbReference type="GO" id="GO:0046872">
    <property type="term" value="F:metal ion binding"/>
    <property type="evidence" value="ECO:0007669"/>
    <property type="project" value="UniProtKB-KW"/>
</dbReference>
<evidence type="ECO:0000256" key="5">
    <source>
        <dbReference type="ARBA" id="ARBA00023004"/>
    </source>
</evidence>
<gene>
    <name evidence="6" type="ORF">METZ01_LOCUS130936</name>
</gene>
<dbReference type="Gene3D" id="1.20.58.480">
    <property type="match status" value="1"/>
</dbReference>
<organism evidence="6">
    <name type="scientific">marine metagenome</name>
    <dbReference type="NCBI Taxonomy" id="408172"/>
    <lineage>
        <taxon>unclassified sequences</taxon>
        <taxon>metagenomes</taxon>
        <taxon>ecological metagenomes</taxon>
    </lineage>
</organism>
<dbReference type="GO" id="GO:0019441">
    <property type="term" value="P:L-tryptophan catabolic process to kynurenine"/>
    <property type="evidence" value="ECO:0007669"/>
    <property type="project" value="InterPro"/>
</dbReference>
<dbReference type="FunFam" id="1.20.58.480:FF:000001">
    <property type="entry name" value="Tryptophan 2,3-dioxygenase"/>
    <property type="match status" value="1"/>
</dbReference>
<dbReference type="EMBL" id="UINC01018563">
    <property type="protein sequence ID" value="SVA78082.1"/>
    <property type="molecule type" value="Genomic_DNA"/>
</dbReference>
<dbReference type="GO" id="GO:0004833">
    <property type="term" value="F:L-tryptophan 2,3-dioxygenase activity"/>
    <property type="evidence" value="ECO:0007669"/>
    <property type="project" value="InterPro"/>
</dbReference>
<evidence type="ECO:0000256" key="2">
    <source>
        <dbReference type="ARBA" id="ARBA00022617"/>
    </source>
</evidence>
<dbReference type="AlphaFoldDB" id="A0A381YNA1"/>
<evidence type="ECO:0000256" key="3">
    <source>
        <dbReference type="ARBA" id="ARBA00022723"/>
    </source>
</evidence>
<reference evidence="6" key="1">
    <citation type="submission" date="2018-05" db="EMBL/GenBank/DDBJ databases">
        <authorList>
            <person name="Lanie J.A."/>
            <person name="Ng W.-L."/>
            <person name="Kazmierczak K.M."/>
            <person name="Andrzejewski T.M."/>
            <person name="Davidsen T.M."/>
            <person name="Wayne K.J."/>
            <person name="Tettelin H."/>
            <person name="Glass J.I."/>
            <person name="Rusch D."/>
            <person name="Podicherti R."/>
            <person name="Tsui H.-C.T."/>
            <person name="Winkler M.E."/>
        </authorList>
    </citation>
    <scope>NUCLEOTIDE SEQUENCE</scope>
</reference>
<dbReference type="PANTHER" id="PTHR10138:SF0">
    <property type="entry name" value="TRYPTOPHAN 2,3-DIOXYGENASE"/>
    <property type="match status" value="1"/>
</dbReference>
<proteinExistence type="inferred from homology"/>
<dbReference type="SUPFAM" id="SSF140959">
    <property type="entry name" value="Indolic compounds 2,3-dioxygenase-like"/>
    <property type="match status" value="1"/>
</dbReference>
<name>A0A381YNA1_9ZZZZ</name>
<dbReference type="GO" id="GO:0019442">
    <property type="term" value="P:L-tryptophan catabolic process to acetyl-CoA"/>
    <property type="evidence" value="ECO:0007669"/>
    <property type="project" value="TreeGrafter"/>
</dbReference>
<evidence type="ECO:0008006" key="7">
    <source>
        <dbReference type="Google" id="ProtNLM"/>
    </source>
</evidence>
<dbReference type="PANTHER" id="PTHR10138">
    <property type="entry name" value="TRYPTOPHAN 2,3-DIOXYGENASE"/>
    <property type="match status" value="1"/>
</dbReference>
<keyword evidence="3" id="KW-0479">Metal-binding</keyword>
<keyword evidence="2" id="KW-0349">Heme</keyword>
<dbReference type="GO" id="GO:0020037">
    <property type="term" value="F:heme binding"/>
    <property type="evidence" value="ECO:0007669"/>
    <property type="project" value="InterPro"/>
</dbReference>
<evidence type="ECO:0000256" key="4">
    <source>
        <dbReference type="ARBA" id="ARBA00023002"/>
    </source>
</evidence>
<dbReference type="Pfam" id="PF03301">
    <property type="entry name" value="Trp_dioxygenase"/>
    <property type="match status" value="2"/>
</dbReference>
<keyword evidence="5" id="KW-0408">Iron</keyword>
<evidence type="ECO:0000256" key="1">
    <source>
        <dbReference type="ARBA" id="ARBA00011881"/>
    </source>
</evidence>
<keyword evidence="4" id="KW-0560">Oxidoreductase</keyword>